<dbReference type="OrthoDB" id="5273847at2759"/>
<organism evidence="1 2">
    <name type="scientific">Fusarium venenatum</name>
    <dbReference type="NCBI Taxonomy" id="56646"/>
    <lineage>
        <taxon>Eukaryota</taxon>
        <taxon>Fungi</taxon>
        <taxon>Dikarya</taxon>
        <taxon>Ascomycota</taxon>
        <taxon>Pezizomycotina</taxon>
        <taxon>Sordariomycetes</taxon>
        <taxon>Hypocreomycetidae</taxon>
        <taxon>Hypocreales</taxon>
        <taxon>Nectriaceae</taxon>
        <taxon>Fusarium</taxon>
    </lineage>
</organism>
<name>A0A2L2T006_9HYPO</name>
<proteinExistence type="predicted"/>
<dbReference type="EMBL" id="LN649230">
    <property type="protein sequence ID" value="CEI62619.1"/>
    <property type="molecule type" value="Genomic_DNA"/>
</dbReference>
<evidence type="ECO:0000313" key="2">
    <source>
        <dbReference type="Proteomes" id="UP000245910"/>
    </source>
</evidence>
<protein>
    <submittedName>
        <fullName evidence="1">Uncharacterized protein</fullName>
    </submittedName>
</protein>
<sequence length="118" mass="13398">MESNDAQAAAELGFRRTDNRYSDHKAIAYEHEGTFEIDGRGGERINKIMRWWLKGVMVGLTIQTNRDREHEFLGSIVKSQNCDGLECGTEEPGNRTIVGFWARMDTEEGFENLGLVLC</sequence>
<reference evidence="2" key="1">
    <citation type="submission" date="2014-10" db="EMBL/GenBank/DDBJ databases">
        <authorList>
            <person name="King R."/>
        </authorList>
    </citation>
    <scope>NUCLEOTIDE SEQUENCE [LARGE SCALE GENOMIC DNA]</scope>
    <source>
        <strain evidence="2">A3/5</strain>
    </source>
</reference>
<dbReference type="AlphaFoldDB" id="A0A2L2T006"/>
<dbReference type="Proteomes" id="UP000245910">
    <property type="component" value="Chromosome II"/>
</dbReference>
<accession>A0A2L2T006</accession>
<evidence type="ECO:0000313" key="1">
    <source>
        <dbReference type="EMBL" id="CEI62619.1"/>
    </source>
</evidence>
<keyword evidence="2" id="KW-1185">Reference proteome</keyword>